<name>A0A9P0BFU7_BRAAE</name>
<dbReference type="Proteomes" id="UP001154078">
    <property type="component" value="Chromosome 7"/>
</dbReference>
<sequence length="387" mass="44428">MKRKSRPKILFGICITLLQIVDQCRADRNCTSIKNENIHGRNAFSPRMDFNQWKPLGRGDPLKNDPTYDYVPPVLDQVHYWMEPAMRKPDPPLPEDSKKTEILLLGVLSKKSASPPLKVDSRRDNLDPYHKKEPKYNPHQRIAKPTFSFFPESLFNTLSKYTSTETKQNIPYTVLMPPPMNYNPTQTSTTNNFMPSTSPHVTIQPSHLIYQSSSLSDEKEWLNKNQYATVSSSTSWKTSTIKPYVLTTKNYRENLVFNKNLQPPESFIHIEFSPRNYSLIGADSNYNLNYVTPPSLKNAVNLHKGSISDNSAELHNTYVKIEKPEFYSTALSGNDDYVSVNTAPLVEIYTHMQHPVEGVKNMKHPVRDPEMETIKNMQTLLPPPNNW</sequence>
<evidence type="ECO:0000256" key="1">
    <source>
        <dbReference type="SAM" id="MobiDB-lite"/>
    </source>
</evidence>
<evidence type="ECO:0000256" key="2">
    <source>
        <dbReference type="SAM" id="SignalP"/>
    </source>
</evidence>
<protein>
    <submittedName>
        <fullName evidence="3">Uncharacterized protein</fullName>
    </submittedName>
</protein>
<organism evidence="3 4">
    <name type="scientific">Brassicogethes aeneus</name>
    <name type="common">Rape pollen beetle</name>
    <name type="synonym">Meligethes aeneus</name>
    <dbReference type="NCBI Taxonomy" id="1431903"/>
    <lineage>
        <taxon>Eukaryota</taxon>
        <taxon>Metazoa</taxon>
        <taxon>Ecdysozoa</taxon>
        <taxon>Arthropoda</taxon>
        <taxon>Hexapoda</taxon>
        <taxon>Insecta</taxon>
        <taxon>Pterygota</taxon>
        <taxon>Neoptera</taxon>
        <taxon>Endopterygota</taxon>
        <taxon>Coleoptera</taxon>
        <taxon>Polyphaga</taxon>
        <taxon>Cucujiformia</taxon>
        <taxon>Nitidulidae</taxon>
        <taxon>Meligethinae</taxon>
        <taxon>Brassicogethes</taxon>
    </lineage>
</organism>
<keyword evidence="2" id="KW-0732">Signal</keyword>
<feature type="signal peptide" evidence="2">
    <location>
        <begin position="1"/>
        <end position="26"/>
    </location>
</feature>
<accession>A0A9P0BFU7</accession>
<dbReference type="OrthoDB" id="8062658at2759"/>
<evidence type="ECO:0000313" key="4">
    <source>
        <dbReference type="Proteomes" id="UP001154078"/>
    </source>
</evidence>
<reference evidence="3" key="1">
    <citation type="submission" date="2021-12" db="EMBL/GenBank/DDBJ databases">
        <authorList>
            <person name="King R."/>
        </authorList>
    </citation>
    <scope>NUCLEOTIDE SEQUENCE</scope>
</reference>
<feature type="region of interest" description="Disordered" evidence="1">
    <location>
        <begin position="113"/>
        <end position="137"/>
    </location>
</feature>
<evidence type="ECO:0000313" key="3">
    <source>
        <dbReference type="EMBL" id="CAH0561093.1"/>
    </source>
</evidence>
<feature type="compositionally biased region" description="Basic and acidic residues" evidence="1">
    <location>
        <begin position="119"/>
        <end position="136"/>
    </location>
</feature>
<dbReference type="AlphaFoldDB" id="A0A9P0BFU7"/>
<keyword evidence="4" id="KW-1185">Reference proteome</keyword>
<proteinExistence type="predicted"/>
<feature type="chain" id="PRO_5040435167" evidence="2">
    <location>
        <begin position="27"/>
        <end position="387"/>
    </location>
</feature>
<gene>
    <name evidence="3" type="ORF">MELIAE_LOCUS10719</name>
</gene>
<dbReference type="EMBL" id="OV121138">
    <property type="protein sequence ID" value="CAH0561093.1"/>
    <property type="molecule type" value="Genomic_DNA"/>
</dbReference>